<dbReference type="RefSeq" id="WP_013386098.1">
    <property type="nucleotide sequence ID" value="NC_014628.2"/>
</dbReference>
<evidence type="ECO:0000313" key="2">
    <source>
        <dbReference type="Proteomes" id="UP000006868"/>
    </source>
</evidence>
<dbReference type="HOGENOM" id="CLU_1804320_0_0_9"/>
<reference evidence="1 2" key="1">
    <citation type="journal article" date="2011" name="J. Bacteriol.">
        <title>Complete genome sequence of Paenibacillus polymyxa SC2, a strain of plant growth-promoting Rhizobacterium with broad-spectrum antimicrobial activity.</title>
        <authorList>
            <person name="Ma M."/>
            <person name="Wang C."/>
            <person name="Ding Y."/>
            <person name="Li L."/>
            <person name="Shen D."/>
            <person name="Jiang X."/>
            <person name="Guan D."/>
            <person name="Cao F."/>
            <person name="Chen H."/>
            <person name="Feng R."/>
            <person name="Wang X."/>
            <person name="Ge Y."/>
            <person name="Yao L."/>
            <person name="Bing X."/>
            <person name="Yang X."/>
            <person name="Li J."/>
            <person name="Du B."/>
        </authorList>
    </citation>
    <scope>NUCLEOTIDE SEQUENCE [LARGE SCALE GENOMIC DNA]</scope>
    <source>
        <strain evidence="1 2">SC2</strain>
        <plasmid evidence="2">pSC2</plasmid>
    </source>
</reference>
<evidence type="ECO:0000313" key="1">
    <source>
        <dbReference type="EMBL" id="ADO59684.1"/>
    </source>
</evidence>
<geneLocation type="plasmid" evidence="1 2">
    <name>pSC2</name>
</geneLocation>
<name>E3EJT6_PAEPS</name>
<dbReference type="EMBL" id="CP002214">
    <property type="protein sequence ID" value="ADO59684.1"/>
    <property type="molecule type" value="Genomic_DNA"/>
</dbReference>
<proteinExistence type="predicted"/>
<dbReference type="AlphaFoldDB" id="E3EJT6"/>
<protein>
    <submittedName>
        <fullName evidence="1">Uncharacterized protein</fullName>
    </submittedName>
</protein>
<dbReference type="KEGG" id="ppm:PPSC2_26700"/>
<keyword evidence="1" id="KW-0614">Plasmid</keyword>
<dbReference type="Proteomes" id="UP000006868">
    <property type="component" value="Plasmid pSC2"/>
</dbReference>
<gene>
    <name evidence="1" type="ORF">PPSC2_26700</name>
</gene>
<organism evidence="1 2">
    <name type="scientific">Paenibacillus polymyxa (strain SC2)</name>
    <name type="common">Bacillus polymyxa</name>
    <dbReference type="NCBI Taxonomy" id="886882"/>
    <lineage>
        <taxon>Bacteria</taxon>
        <taxon>Bacillati</taxon>
        <taxon>Bacillota</taxon>
        <taxon>Bacilli</taxon>
        <taxon>Bacillales</taxon>
        <taxon>Paenibacillaceae</taxon>
        <taxon>Paenibacillus</taxon>
    </lineage>
</organism>
<accession>E3EJT6</accession>
<sequence length="143" mass="16131">MSKIERFTTIVDILMRSVDREKTEELSYRQTLANDLKTAFVSVYGKSSVNADDCVSDDGYALIPCFIKNSVGMEFVGLVDICVLDGGELNAECTQFLTKPYGWVTLSRMKEIATETELALFYPFKYKPLVNIEGCYKTDAQYS</sequence>
<dbReference type="PATRIC" id="fig|886882.15.peg.5641"/>